<organism evidence="4 5">
    <name type="scientific">Emergomyces africanus</name>
    <dbReference type="NCBI Taxonomy" id="1955775"/>
    <lineage>
        <taxon>Eukaryota</taxon>
        <taxon>Fungi</taxon>
        <taxon>Dikarya</taxon>
        <taxon>Ascomycota</taxon>
        <taxon>Pezizomycotina</taxon>
        <taxon>Eurotiomycetes</taxon>
        <taxon>Eurotiomycetidae</taxon>
        <taxon>Onygenales</taxon>
        <taxon>Ajellomycetaceae</taxon>
        <taxon>Emergomyces</taxon>
    </lineage>
</organism>
<feature type="region of interest" description="Disordered" evidence="2">
    <location>
        <begin position="1"/>
        <end position="89"/>
    </location>
</feature>
<feature type="non-terminal residue" evidence="4">
    <location>
        <position position="89"/>
    </location>
</feature>
<feature type="compositionally biased region" description="Basic and acidic residues" evidence="2">
    <location>
        <begin position="21"/>
        <end position="42"/>
    </location>
</feature>
<dbReference type="PROSITE" id="PS50157">
    <property type="entry name" value="ZINC_FINGER_C2H2_2"/>
    <property type="match status" value="1"/>
</dbReference>
<sequence>MTLAVEPMADVDSLSPNRRRGRDEERETSTSHEGHDQHDSGEPMHPQSDTAKKRKRPRKGDSEKKFECKHEGCGKSYSRAEHLYRHQLN</sequence>
<dbReference type="InterPro" id="IPR013087">
    <property type="entry name" value="Znf_C2H2_type"/>
</dbReference>
<dbReference type="AlphaFoldDB" id="A0A1B7NJW1"/>
<keyword evidence="1" id="KW-0863">Zinc-finger</keyword>
<proteinExistence type="predicted"/>
<comment type="caution">
    <text evidence="4">The sequence shown here is derived from an EMBL/GenBank/DDBJ whole genome shotgun (WGS) entry which is preliminary data.</text>
</comment>
<feature type="domain" description="C2H2-type" evidence="3">
    <location>
        <begin position="66"/>
        <end position="89"/>
    </location>
</feature>
<dbReference type="STRING" id="1658172.A0A1B7NJW1"/>
<reference evidence="4 5" key="1">
    <citation type="submission" date="2015-07" db="EMBL/GenBank/DDBJ databases">
        <title>Emmonsia species relationships and genome sequence.</title>
        <authorList>
            <person name="Cuomo C.A."/>
            <person name="Schwartz I.S."/>
            <person name="Kenyon C."/>
            <person name="de Hoog G.S."/>
            <person name="Govender N.P."/>
            <person name="Botha A."/>
            <person name="Moreno L."/>
            <person name="de Vries M."/>
            <person name="Munoz J.F."/>
            <person name="Stielow J.B."/>
        </authorList>
    </citation>
    <scope>NUCLEOTIDE SEQUENCE [LARGE SCALE GENOMIC DNA]</scope>
    <source>
        <strain evidence="4 5">CBS 136260</strain>
    </source>
</reference>
<evidence type="ECO:0000256" key="1">
    <source>
        <dbReference type="PROSITE-ProRule" id="PRU00042"/>
    </source>
</evidence>
<dbReference type="OrthoDB" id="4936751at2759"/>
<evidence type="ECO:0000313" key="4">
    <source>
        <dbReference type="EMBL" id="OAX77088.1"/>
    </source>
</evidence>
<dbReference type="Proteomes" id="UP000091918">
    <property type="component" value="Unassembled WGS sequence"/>
</dbReference>
<dbReference type="InterPro" id="IPR036236">
    <property type="entry name" value="Znf_C2H2_sf"/>
</dbReference>
<accession>A0A1B7NJW1</accession>
<dbReference type="SUPFAM" id="SSF57667">
    <property type="entry name" value="beta-beta-alpha zinc fingers"/>
    <property type="match status" value="1"/>
</dbReference>
<name>A0A1B7NJW1_9EURO</name>
<dbReference type="EMBL" id="LGUA01003423">
    <property type="protein sequence ID" value="OAX77088.1"/>
    <property type="molecule type" value="Genomic_DNA"/>
</dbReference>
<evidence type="ECO:0000256" key="2">
    <source>
        <dbReference type="SAM" id="MobiDB-lite"/>
    </source>
</evidence>
<keyword evidence="1" id="KW-0479">Metal-binding</keyword>
<dbReference type="GO" id="GO:0008270">
    <property type="term" value="F:zinc ion binding"/>
    <property type="evidence" value="ECO:0007669"/>
    <property type="project" value="UniProtKB-KW"/>
</dbReference>
<keyword evidence="5" id="KW-1185">Reference proteome</keyword>
<evidence type="ECO:0000259" key="3">
    <source>
        <dbReference type="PROSITE" id="PS50157"/>
    </source>
</evidence>
<gene>
    <name evidence="4" type="ORF">ACJ72_08617</name>
</gene>
<feature type="compositionally biased region" description="Basic and acidic residues" evidence="2">
    <location>
        <begin position="59"/>
        <end position="89"/>
    </location>
</feature>
<keyword evidence="1" id="KW-0862">Zinc</keyword>
<evidence type="ECO:0000313" key="5">
    <source>
        <dbReference type="Proteomes" id="UP000091918"/>
    </source>
</evidence>
<dbReference type="Gene3D" id="3.30.160.60">
    <property type="entry name" value="Classic Zinc Finger"/>
    <property type="match status" value="1"/>
</dbReference>
<dbReference type="FunFam" id="3.30.160.60:FF:001164">
    <property type="entry name" value="C2H2 finger domain protein, putative"/>
    <property type="match status" value="1"/>
</dbReference>
<protein>
    <recommendedName>
        <fullName evidence="3">C2H2-type domain-containing protein</fullName>
    </recommendedName>
</protein>